<proteinExistence type="predicted"/>
<dbReference type="InParanoid" id="W4KJM8"/>
<protein>
    <submittedName>
        <fullName evidence="1">Uncharacterized protein</fullName>
    </submittedName>
</protein>
<dbReference type="KEGG" id="hir:HETIRDRAFT_438586"/>
<organism evidence="1 2">
    <name type="scientific">Heterobasidion irregulare (strain TC 32-1)</name>
    <dbReference type="NCBI Taxonomy" id="747525"/>
    <lineage>
        <taxon>Eukaryota</taxon>
        <taxon>Fungi</taxon>
        <taxon>Dikarya</taxon>
        <taxon>Basidiomycota</taxon>
        <taxon>Agaricomycotina</taxon>
        <taxon>Agaricomycetes</taxon>
        <taxon>Russulales</taxon>
        <taxon>Bondarzewiaceae</taxon>
        <taxon>Heterobasidion</taxon>
        <taxon>Heterobasidion annosum species complex</taxon>
    </lineage>
</organism>
<evidence type="ECO:0000313" key="2">
    <source>
        <dbReference type="Proteomes" id="UP000030671"/>
    </source>
</evidence>
<keyword evidence="2" id="KW-1185">Reference proteome</keyword>
<name>W4KJM8_HETIT</name>
<reference evidence="1 2" key="1">
    <citation type="journal article" date="2012" name="New Phytol.">
        <title>Insight into trade-off between wood decay and parasitism from the genome of a fungal forest pathogen.</title>
        <authorList>
            <person name="Olson A."/>
            <person name="Aerts A."/>
            <person name="Asiegbu F."/>
            <person name="Belbahri L."/>
            <person name="Bouzid O."/>
            <person name="Broberg A."/>
            <person name="Canback B."/>
            <person name="Coutinho P.M."/>
            <person name="Cullen D."/>
            <person name="Dalman K."/>
            <person name="Deflorio G."/>
            <person name="van Diepen L.T."/>
            <person name="Dunand C."/>
            <person name="Duplessis S."/>
            <person name="Durling M."/>
            <person name="Gonthier P."/>
            <person name="Grimwood J."/>
            <person name="Fossdal C.G."/>
            <person name="Hansson D."/>
            <person name="Henrissat B."/>
            <person name="Hietala A."/>
            <person name="Himmelstrand K."/>
            <person name="Hoffmeister D."/>
            <person name="Hogberg N."/>
            <person name="James T.Y."/>
            <person name="Karlsson M."/>
            <person name="Kohler A."/>
            <person name="Kues U."/>
            <person name="Lee Y.H."/>
            <person name="Lin Y.C."/>
            <person name="Lind M."/>
            <person name="Lindquist E."/>
            <person name="Lombard V."/>
            <person name="Lucas S."/>
            <person name="Lunden K."/>
            <person name="Morin E."/>
            <person name="Murat C."/>
            <person name="Park J."/>
            <person name="Raffaello T."/>
            <person name="Rouze P."/>
            <person name="Salamov A."/>
            <person name="Schmutz J."/>
            <person name="Solheim H."/>
            <person name="Stahlberg J."/>
            <person name="Velez H."/>
            <person name="de Vries R.P."/>
            <person name="Wiebenga A."/>
            <person name="Woodward S."/>
            <person name="Yakovlev I."/>
            <person name="Garbelotto M."/>
            <person name="Martin F."/>
            <person name="Grigoriev I.V."/>
            <person name="Stenlid J."/>
        </authorList>
    </citation>
    <scope>NUCLEOTIDE SEQUENCE [LARGE SCALE GENOMIC DNA]</scope>
    <source>
        <strain evidence="1 2">TC 32-1</strain>
    </source>
</reference>
<dbReference type="AlphaFoldDB" id="W4KJM8"/>
<dbReference type="HOGENOM" id="CLU_2126915_0_0_1"/>
<dbReference type="GeneID" id="20675058"/>
<accession>W4KJM8</accession>
<dbReference type="RefSeq" id="XP_009542845.1">
    <property type="nucleotide sequence ID" value="XM_009544550.1"/>
</dbReference>
<sequence>MCGNRRKDPIHQHDIVCSLSSLPCKQCHRATCLRHLLSQGIHSSHAIIAVLRDKEHRHWHKGHRLLREAFPSAKKSILDAELSGDACSYIYGHRLALAAITFPKCQPVNPVFVK</sequence>
<evidence type="ECO:0000313" key="1">
    <source>
        <dbReference type="EMBL" id="ETW86063.1"/>
    </source>
</evidence>
<feature type="non-terminal residue" evidence="1">
    <location>
        <position position="114"/>
    </location>
</feature>
<dbReference type="OrthoDB" id="3250732at2759"/>
<dbReference type="Proteomes" id="UP000030671">
    <property type="component" value="Unassembled WGS sequence"/>
</dbReference>
<gene>
    <name evidence="1" type="ORF">HETIRDRAFT_438586</name>
</gene>
<dbReference type="EMBL" id="KI925455">
    <property type="protein sequence ID" value="ETW86063.1"/>
    <property type="molecule type" value="Genomic_DNA"/>
</dbReference>